<evidence type="ECO:0000313" key="2">
    <source>
        <dbReference type="EMBL" id="CAD7003766.1"/>
    </source>
</evidence>
<proteinExistence type="predicted"/>
<dbReference type="EMBL" id="CAJHJT010000034">
    <property type="protein sequence ID" value="CAD7003766.1"/>
    <property type="molecule type" value="Genomic_DNA"/>
</dbReference>
<reference evidence="2" key="1">
    <citation type="submission" date="2020-11" db="EMBL/GenBank/DDBJ databases">
        <authorList>
            <person name="Whitehead M."/>
        </authorList>
    </citation>
    <scope>NUCLEOTIDE SEQUENCE</scope>
    <source>
        <strain evidence="2">EGII</strain>
    </source>
</reference>
<gene>
    <name evidence="2" type="ORF">CCAP1982_LOCUS12202</name>
</gene>
<feature type="compositionally biased region" description="Basic and acidic residues" evidence="1">
    <location>
        <begin position="16"/>
        <end position="26"/>
    </location>
</feature>
<evidence type="ECO:0000256" key="1">
    <source>
        <dbReference type="SAM" id="MobiDB-lite"/>
    </source>
</evidence>
<comment type="caution">
    <text evidence="2">The sequence shown here is derived from an EMBL/GenBank/DDBJ whole genome shotgun (WGS) entry which is preliminary data.</text>
</comment>
<organism evidence="2 3">
    <name type="scientific">Ceratitis capitata</name>
    <name type="common">Mediterranean fruit fly</name>
    <name type="synonym">Tephritis capitata</name>
    <dbReference type="NCBI Taxonomy" id="7213"/>
    <lineage>
        <taxon>Eukaryota</taxon>
        <taxon>Metazoa</taxon>
        <taxon>Ecdysozoa</taxon>
        <taxon>Arthropoda</taxon>
        <taxon>Hexapoda</taxon>
        <taxon>Insecta</taxon>
        <taxon>Pterygota</taxon>
        <taxon>Neoptera</taxon>
        <taxon>Endopterygota</taxon>
        <taxon>Diptera</taxon>
        <taxon>Brachycera</taxon>
        <taxon>Muscomorpha</taxon>
        <taxon>Tephritoidea</taxon>
        <taxon>Tephritidae</taxon>
        <taxon>Ceratitis</taxon>
        <taxon>Ceratitis</taxon>
    </lineage>
</organism>
<sequence>MKLLPSRFGPQSKTLKNMECDKHNSRLSDPPTLLRTTAHSHSGRRKQANKQLAGPHWMASRDGQAPRQMDLTVELKEFIATSHKSCRAECPQRNQQQCHINSRAQRTASTSARHHNVGQQCFSAAHSAASAVGLTLLLTD</sequence>
<feature type="region of interest" description="Disordered" evidence="1">
    <location>
        <begin position="1"/>
        <end position="65"/>
    </location>
</feature>
<protein>
    <submittedName>
        <fullName evidence="2">(Mediterranean fruit fly) hypothetical protein</fullName>
    </submittedName>
</protein>
<keyword evidence="3" id="KW-1185">Reference proteome</keyword>
<name>A0A811V1M7_CERCA</name>
<dbReference type="Proteomes" id="UP000606786">
    <property type="component" value="Unassembled WGS sequence"/>
</dbReference>
<dbReference type="AlphaFoldDB" id="A0A811V1M7"/>
<accession>A0A811V1M7</accession>
<evidence type="ECO:0000313" key="3">
    <source>
        <dbReference type="Proteomes" id="UP000606786"/>
    </source>
</evidence>